<name>D8JXG3_HYPDA</name>
<gene>
    <name evidence="1" type="ordered locus">Hden_3351</name>
</gene>
<dbReference type="RefSeq" id="WP_013217303.1">
    <property type="nucleotide sequence ID" value="NC_014313.1"/>
</dbReference>
<dbReference type="OrthoDB" id="7932316at2"/>
<protein>
    <submittedName>
        <fullName evidence="1">Uncharacterized protein</fullName>
    </submittedName>
</protein>
<dbReference type="KEGG" id="hdn:Hden_3351"/>
<dbReference type="AlphaFoldDB" id="D8JXG3"/>
<dbReference type="EMBL" id="CP002083">
    <property type="protein sequence ID" value="ADJ25144.1"/>
    <property type="molecule type" value="Genomic_DNA"/>
</dbReference>
<organism evidence="1 2">
    <name type="scientific">Hyphomicrobium denitrificans (strain ATCC 51888 / DSM 1869 / NCIMB 11706 / TK 0415)</name>
    <dbReference type="NCBI Taxonomy" id="582899"/>
    <lineage>
        <taxon>Bacteria</taxon>
        <taxon>Pseudomonadati</taxon>
        <taxon>Pseudomonadota</taxon>
        <taxon>Alphaproteobacteria</taxon>
        <taxon>Hyphomicrobiales</taxon>
        <taxon>Hyphomicrobiaceae</taxon>
        <taxon>Hyphomicrobium</taxon>
    </lineage>
</organism>
<accession>D8JXG3</accession>
<proteinExistence type="predicted"/>
<evidence type="ECO:0000313" key="1">
    <source>
        <dbReference type="EMBL" id="ADJ25144.1"/>
    </source>
</evidence>
<dbReference type="Proteomes" id="UP000002033">
    <property type="component" value="Chromosome"/>
</dbReference>
<sequence>MKTYLVHHTPKSPDQDTWTVSFSLPYIASEYAPVGTGVWYVRTWLSADQIKRRLAILFDHPDELAVHELGRADQRVAAHMQWMQGRLEDEEPAASWQLPRGVWTAFQSAVGGVARPSH</sequence>
<dbReference type="HOGENOM" id="CLU_1872628_0_0_5"/>
<evidence type="ECO:0000313" key="2">
    <source>
        <dbReference type="Proteomes" id="UP000002033"/>
    </source>
</evidence>
<keyword evidence="2" id="KW-1185">Reference proteome</keyword>
<reference evidence="2" key="1">
    <citation type="journal article" date="2011" name="J. Bacteriol.">
        <title>Genome sequences of eight morphologically diverse alphaproteobacteria.</title>
        <authorList>
            <consortium name="US DOE Joint Genome Institute"/>
            <person name="Brown P.J."/>
            <person name="Kysela D.T."/>
            <person name="Buechlein A."/>
            <person name="Hemmerich C."/>
            <person name="Brun Y.V."/>
        </authorList>
    </citation>
    <scope>NUCLEOTIDE SEQUENCE [LARGE SCALE GENOMIC DNA]</scope>
    <source>
        <strain evidence="2">ATCC 51888 / DSM 1869 / NCIB 11706 / TK 0415</strain>
    </source>
</reference>